<feature type="region of interest" description="Disordered" evidence="1">
    <location>
        <begin position="137"/>
        <end position="188"/>
    </location>
</feature>
<feature type="domain" description="Luciferase-like" evidence="2">
    <location>
        <begin position="274"/>
        <end position="360"/>
    </location>
</feature>
<evidence type="ECO:0000313" key="4">
    <source>
        <dbReference type="Proteomes" id="UP001240150"/>
    </source>
</evidence>
<dbReference type="Proteomes" id="UP001240150">
    <property type="component" value="Chromosome"/>
</dbReference>
<name>A0ABY8WIE7_9ACTN</name>
<sequence>MEIGLGLPVSDPVRLLEWARLAEEHQFATVALLDRLAYDNPEPLTALAVLAGATSRIRLQTEVLLGPLRSTALLAKQVATLDRMSEGRFVLGIGIGGREDDHAAAGVPIAERGRLLDTQLTDLRTIWRGEPYRAALAGQPRHLPEPNDAAAGGPGRNAQSSDVVGEEPHRGGRPGDESAGDSAPVARLGDVVGGDSALVARLGGVVGGDSAPVARLGDVVGGDSSRNAQPGGVVGESHRGGRPGDDERGSVGRGGRDDEQRGSWAGGSGAWIGPRTVKAGGPPILIGGFAPAALRRVARFADGFICAAPLDWAGGLVRTVEEQWAEAGRDGRPRLVCQINVAVGDAEMIARGRQAVADYYAFTGRPGWGAPLTDPVRIAETVAVYREFGADELVMYCYGDDPRQIEILADIVR</sequence>
<reference evidence="3 4" key="1">
    <citation type="submission" date="2023-06" db="EMBL/GenBank/DDBJ databases">
        <authorList>
            <person name="Yushchuk O."/>
            <person name="Binda E."/>
            <person name="Ruckert-Reed C."/>
            <person name="Fedorenko V."/>
            <person name="Kalinowski J."/>
            <person name="Marinelli F."/>
        </authorList>
    </citation>
    <scope>NUCLEOTIDE SEQUENCE [LARGE SCALE GENOMIC DNA]</scope>
    <source>
        <strain evidence="3 4">NRRL 3884</strain>
    </source>
</reference>
<organism evidence="3 4">
    <name type="scientific">Actinoplanes oblitus</name>
    <dbReference type="NCBI Taxonomy" id="3040509"/>
    <lineage>
        <taxon>Bacteria</taxon>
        <taxon>Bacillati</taxon>
        <taxon>Actinomycetota</taxon>
        <taxon>Actinomycetes</taxon>
        <taxon>Micromonosporales</taxon>
        <taxon>Micromonosporaceae</taxon>
        <taxon>Actinoplanes</taxon>
    </lineage>
</organism>
<dbReference type="InterPro" id="IPR051260">
    <property type="entry name" value="Diverse_substr_monoxygenases"/>
</dbReference>
<dbReference type="PANTHER" id="PTHR30011">
    <property type="entry name" value="ALKANESULFONATE MONOOXYGENASE-RELATED"/>
    <property type="match status" value="1"/>
</dbReference>
<feature type="compositionally biased region" description="Basic and acidic residues" evidence="1">
    <location>
        <begin position="236"/>
        <end position="261"/>
    </location>
</feature>
<feature type="region of interest" description="Disordered" evidence="1">
    <location>
        <begin position="217"/>
        <end position="275"/>
    </location>
</feature>
<evidence type="ECO:0000313" key="3">
    <source>
        <dbReference type="EMBL" id="WIM97448.1"/>
    </source>
</evidence>
<keyword evidence="4" id="KW-1185">Reference proteome</keyword>
<gene>
    <name evidence="3" type="ORF">ACTOB_000969</name>
</gene>
<evidence type="ECO:0000259" key="2">
    <source>
        <dbReference type="Pfam" id="PF00296"/>
    </source>
</evidence>
<dbReference type="EMBL" id="CP126980">
    <property type="protein sequence ID" value="WIM97448.1"/>
    <property type="molecule type" value="Genomic_DNA"/>
</dbReference>
<proteinExistence type="predicted"/>
<dbReference type="InterPro" id="IPR011251">
    <property type="entry name" value="Luciferase-like_dom"/>
</dbReference>
<dbReference type="Gene3D" id="3.20.20.30">
    <property type="entry name" value="Luciferase-like domain"/>
    <property type="match status" value="2"/>
</dbReference>
<dbReference type="SUPFAM" id="SSF51679">
    <property type="entry name" value="Bacterial luciferase-like"/>
    <property type="match status" value="2"/>
</dbReference>
<evidence type="ECO:0000256" key="1">
    <source>
        <dbReference type="SAM" id="MobiDB-lite"/>
    </source>
</evidence>
<feature type="domain" description="Luciferase-like" evidence="2">
    <location>
        <begin position="12"/>
        <end position="132"/>
    </location>
</feature>
<dbReference type="InterPro" id="IPR036661">
    <property type="entry name" value="Luciferase-like_sf"/>
</dbReference>
<feature type="compositionally biased region" description="Basic and acidic residues" evidence="1">
    <location>
        <begin position="166"/>
        <end position="176"/>
    </location>
</feature>
<accession>A0ABY8WIE7</accession>
<dbReference type="Pfam" id="PF00296">
    <property type="entry name" value="Bac_luciferase"/>
    <property type="match status" value="2"/>
</dbReference>
<dbReference type="RefSeq" id="WP_284918847.1">
    <property type="nucleotide sequence ID" value="NZ_CP126980.1"/>
</dbReference>
<protein>
    <submittedName>
        <fullName evidence="3">LLM class flavin-dependent oxidoreductase</fullName>
    </submittedName>
</protein>
<dbReference type="PANTHER" id="PTHR30011:SF32">
    <property type="entry name" value="CONSERVED PROTEIN"/>
    <property type="match status" value="1"/>
</dbReference>